<evidence type="ECO:0000313" key="4">
    <source>
        <dbReference type="Proteomes" id="UP000800235"/>
    </source>
</evidence>
<keyword evidence="2" id="KW-0732">Signal</keyword>
<evidence type="ECO:0000313" key="3">
    <source>
        <dbReference type="EMBL" id="KAF2430658.1"/>
    </source>
</evidence>
<feature type="compositionally biased region" description="Low complexity" evidence="1">
    <location>
        <begin position="90"/>
        <end position="118"/>
    </location>
</feature>
<sequence length="241" mass="22967">MQLQTTVILSLFGACVQVVLAQQPPACLLAALNQQPNPADMKALCSAKASDVQKAIQNACSGADEPSSLDSFTDSCKGAGFTIKAVDSDSSSSASASATGSASASASASGNTKSTSNAMPSSNIFPMQTSKVTTVNATPTFGFDNHPNTILTNSSGVGTAKGTAKASATGTGASASATGLTESGTSGTNGASGSGSGSGSGGKSGSAAAASGTAKAGAAGRAEFGSYVGLVVAAVGVVYAL</sequence>
<organism evidence="3 4">
    <name type="scientific">Tothia fuscella</name>
    <dbReference type="NCBI Taxonomy" id="1048955"/>
    <lineage>
        <taxon>Eukaryota</taxon>
        <taxon>Fungi</taxon>
        <taxon>Dikarya</taxon>
        <taxon>Ascomycota</taxon>
        <taxon>Pezizomycotina</taxon>
        <taxon>Dothideomycetes</taxon>
        <taxon>Pleosporomycetidae</taxon>
        <taxon>Venturiales</taxon>
        <taxon>Cylindrosympodiaceae</taxon>
        <taxon>Tothia</taxon>
    </lineage>
</organism>
<gene>
    <name evidence="3" type="ORF">EJ08DRAFT_733921</name>
</gene>
<protein>
    <recommendedName>
        <fullName evidence="5">GPI anchored cell wall protein</fullName>
    </recommendedName>
</protein>
<name>A0A9P4TZ90_9PEZI</name>
<feature type="signal peptide" evidence="2">
    <location>
        <begin position="1"/>
        <end position="21"/>
    </location>
</feature>
<proteinExistence type="predicted"/>
<accession>A0A9P4TZ90</accession>
<feature type="region of interest" description="Disordered" evidence="1">
    <location>
        <begin position="90"/>
        <end position="124"/>
    </location>
</feature>
<evidence type="ECO:0000256" key="1">
    <source>
        <dbReference type="SAM" id="MobiDB-lite"/>
    </source>
</evidence>
<evidence type="ECO:0008006" key="5">
    <source>
        <dbReference type="Google" id="ProtNLM"/>
    </source>
</evidence>
<feature type="chain" id="PRO_5040265768" description="GPI anchored cell wall protein" evidence="2">
    <location>
        <begin position="22"/>
        <end position="241"/>
    </location>
</feature>
<reference evidence="3" key="1">
    <citation type="journal article" date="2020" name="Stud. Mycol.">
        <title>101 Dothideomycetes genomes: a test case for predicting lifestyles and emergence of pathogens.</title>
        <authorList>
            <person name="Haridas S."/>
            <person name="Albert R."/>
            <person name="Binder M."/>
            <person name="Bloem J."/>
            <person name="Labutti K."/>
            <person name="Salamov A."/>
            <person name="Andreopoulos B."/>
            <person name="Baker S."/>
            <person name="Barry K."/>
            <person name="Bills G."/>
            <person name="Bluhm B."/>
            <person name="Cannon C."/>
            <person name="Castanera R."/>
            <person name="Culley D."/>
            <person name="Daum C."/>
            <person name="Ezra D."/>
            <person name="Gonzalez J."/>
            <person name="Henrissat B."/>
            <person name="Kuo A."/>
            <person name="Liang C."/>
            <person name="Lipzen A."/>
            <person name="Lutzoni F."/>
            <person name="Magnuson J."/>
            <person name="Mondo S."/>
            <person name="Nolan M."/>
            <person name="Ohm R."/>
            <person name="Pangilinan J."/>
            <person name="Park H.-J."/>
            <person name="Ramirez L."/>
            <person name="Alfaro M."/>
            <person name="Sun H."/>
            <person name="Tritt A."/>
            <person name="Yoshinaga Y."/>
            <person name="Zwiers L.-H."/>
            <person name="Turgeon B."/>
            <person name="Goodwin S."/>
            <person name="Spatafora J."/>
            <person name="Crous P."/>
            <person name="Grigoriev I."/>
        </authorList>
    </citation>
    <scope>NUCLEOTIDE SEQUENCE</scope>
    <source>
        <strain evidence="3">CBS 130266</strain>
    </source>
</reference>
<comment type="caution">
    <text evidence="3">The sequence shown here is derived from an EMBL/GenBank/DDBJ whole genome shotgun (WGS) entry which is preliminary data.</text>
</comment>
<feature type="compositionally biased region" description="Low complexity" evidence="1">
    <location>
        <begin position="155"/>
        <end position="189"/>
    </location>
</feature>
<dbReference type="AlphaFoldDB" id="A0A9P4TZ90"/>
<feature type="compositionally biased region" description="Gly residues" evidence="1">
    <location>
        <begin position="190"/>
        <end position="204"/>
    </location>
</feature>
<dbReference type="EMBL" id="MU007037">
    <property type="protein sequence ID" value="KAF2430658.1"/>
    <property type="molecule type" value="Genomic_DNA"/>
</dbReference>
<keyword evidence="4" id="KW-1185">Reference proteome</keyword>
<dbReference type="Proteomes" id="UP000800235">
    <property type="component" value="Unassembled WGS sequence"/>
</dbReference>
<evidence type="ECO:0000256" key="2">
    <source>
        <dbReference type="SAM" id="SignalP"/>
    </source>
</evidence>
<feature type="region of interest" description="Disordered" evidence="1">
    <location>
        <begin position="154"/>
        <end position="209"/>
    </location>
</feature>